<evidence type="ECO:0000256" key="2">
    <source>
        <dbReference type="ARBA" id="ARBA00012652"/>
    </source>
</evidence>
<evidence type="ECO:0000256" key="3">
    <source>
        <dbReference type="ARBA" id="ARBA00022801"/>
    </source>
</evidence>
<dbReference type="GO" id="GO:0016787">
    <property type="term" value="F:hydrolase activity"/>
    <property type="evidence" value="ECO:0007669"/>
    <property type="project" value="UniProtKB-KW"/>
</dbReference>
<evidence type="ECO:0000259" key="4">
    <source>
        <dbReference type="Pfam" id="PF05592"/>
    </source>
</evidence>
<comment type="caution">
    <text evidence="8">The sequence shown here is derived from an EMBL/GenBank/DDBJ whole genome shotgun (WGS) entry which is preliminary data.</text>
</comment>
<evidence type="ECO:0000313" key="9">
    <source>
        <dbReference type="Proteomes" id="UP001596378"/>
    </source>
</evidence>
<evidence type="ECO:0000259" key="6">
    <source>
        <dbReference type="Pfam" id="PF17389"/>
    </source>
</evidence>
<dbReference type="PANTHER" id="PTHR33307">
    <property type="entry name" value="ALPHA-RHAMNOSIDASE (EUROFUNG)"/>
    <property type="match status" value="1"/>
</dbReference>
<dbReference type="InterPro" id="IPR035396">
    <property type="entry name" value="Bac_rhamnosid6H"/>
</dbReference>
<dbReference type="EMBL" id="JBHTAI010000045">
    <property type="protein sequence ID" value="MFC7153788.1"/>
    <property type="molecule type" value="Genomic_DNA"/>
</dbReference>
<dbReference type="Pfam" id="PF17389">
    <property type="entry name" value="Bac_rhamnosid6H"/>
    <property type="match status" value="1"/>
</dbReference>
<name>A0ABW2FKS4_9BACL</name>
<dbReference type="Pfam" id="PF25788">
    <property type="entry name" value="Ig_Rha78A_N"/>
    <property type="match status" value="1"/>
</dbReference>
<dbReference type="PIRSF" id="PIRSF010631">
    <property type="entry name" value="A-rhamnsds"/>
    <property type="match status" value="1"/>
</dbReference>
<dbReference type="InterPro" id="IPR013737">
    <property type="entry name" value="Bac_rhamnosid_N"/>
</dbReference>
<dbReference type="Pfam" id="PF08531">
    <property type="entry name" value="Bac_rhamnosid_N"/>
    <property type="match status" value="1"/>
</dbReference>
<evidence type="ECO:0000256" key="1">
    <source>
        <dbReference type="ARBA" id="ARBA00001445"/>
    </source>
</evidence>
<evidence type="ECO:0000313" key="8">
    <source>
        <dbReference type="EMBL" id="MFC7153788.1"/>
    </source>
</evidence>
<protein>
    <recommendedName>
        <fullName evidence="2">alpha-L-rhamnosidase</fullName>
        <ecNumber evidence="2">3.2.1.40</ecNumber>
    </recommendedName>
</protein>
<dbReference type="Gene3D" id="2.60.420.10">
    <property type="entry name" value="Maltose phosphorylase, domain 3"/>
    <property type="match status" value="1"/>
</dbReference>
<reference evidence="9" key="1">
    <citation type="journal article" date="2019" name="Int. J. Syst. Evol. Microbiol.">
        <title>The Global Catalogue of Microorganisms (GCM) 10K type strain sequencing project: providing services to taxonomists for standard genome sequencing and annotation.</title>
        <authorList>
            <consortium name="The Broad Institute Genomics Platform"/>
            <consortium name="The Broad Institute Genome Sequencing Center for Infectious Disease"/>
            <person name="Wu L."/>
            <person name="Ma J."/>
        </authorList>
    </citation>
    <scope>NUCLEOTIDE SEQUENCE [LARGE SCALE GENOMIC DNA]</scope>
    <source>
        <strain evidence="9">KCTC 12907</strain>
    </source>
</reference>
<dbReference type="PANTHER" id="PTHR33307:SF6">
    <property type="entry name" value="ALPHA-RHAMNOSIDASE (EUROFUNG)-RELATED"/>
    <property type="match status" value="1"/>
</dbReference>
<dbReference type="InterPro" id="IPR008928">
    <property type="entry name" value="6-hairpin_glycosidase_sf"/>
</dbReference>
<dbReference type="Gene3D" id="2.60.40.10">
    <property type="entry name" value="Immunoglobulins"/>
    <property type="match status" value="1"/>
</dbReference>
<dbReference type="InterPro" id="IPR012341">
    <property type="entry name" value="6hp_glycosidase-like_sf"/>
</dbReference>
<comment type="catalytic activity">
    <reaction evidence="1">
        <text>Hydrolysis of terminal non-reducing alpha-L-rhamnose residues in alpha-L-rhamnosides.</text>
        <dbReference type="EC" id="3.2.1.40"/>
    </reaction>
</comment>
<proteinExistence type="predicted"/>
<evidence type="ECO:0000259" key="7">
    <source>
        <dbReference type="Pfam" id="PF17390"/>
    </source>
</evidence>
<evidence type="ECO:0000259" key="5">
    <source>
        <dbReference type="Pfam" id="PF08531"/>
    </source>
</evidence>
<dbReference type="InterPro" id="IPR008902">
    <property type="entry name" value="Rhamnosid_concanavalin"/>
</dbReference>
<sequence>METLRAQRLRAENMDDPLGIDVERPRLGWIVVCGRRGAAQGAYRVLVASRPELLDEDKGDLWDSGVVASAATQQVEYEGRELVSEQRAYWKVRAWDEHGVEGPWSETACWSMGLLSRDEWNGVWIGWKKDVKPTKEAPKPNVYLRKGFGVRAGVRRATVYATALGLYRLWLNGERVGRDVFSPEWTDYHVRVQYQTYDVTRLLREGDNAAGVLLGQGWYSGYIGMFGYQKYGMDPAYLMQLSIEYEDGTREKVTTDGSWTASLGPVVSSDLQMGETIDARLEMPGWNAPGFATEAIWSPADVMYDYRGWIVAQMSRPIRETGERAPHSLRWTPDGRVLLDFGQNLAGWMRASLKGEAGTRITFRFGEALDANGELYTENLRFARQTDVYVCRGGEGERFEPTFTYHGFRYVEVRGDGPFELEEAAAVVVHSELPETGELETSHPLVNRLIENVRWTQRANFMSVPTDCPQRDERHGWTGDGQIFSGTAAYYMDVSAFYAKWLVDLEDAQRPTGAYTDFAPFIFGPKTEFDNDFTYTHTASAGWADAPLIVAWLLYETYGDRRVLRKHYGSMKRWVEFNRAQFPDGIRDDVPQYGDWLSVNERPFEERIAEFGRMVSHHSTTPYDIFSTAYMAYSAKLMADIAAALGEEEDRRTYRERFEQIRGAFADRFVDEEGRIKGDTQTAYAMALEMDLLPERLREAAVTRLVGKIRELGDMATTGFLGTKFLMDAIVREGHADLAFRLLLREAYPSWLYSVRQGATTIWERWDGWTEEKGFQDPGMNSLCHYAFGSVGEWLFRHVGGIGREGAEAGFGALLIRPRPLGELTFARCRYDSVSGPVATEWRIVNGELLLTVEIPANATALVYVPSVEGTEVLEGDTPARLAEGVGEVGREDGCAVFRVGSGKFSFVSLLPASAEA</sequence>
<dbReference type="Pfam" id="PF05592">
    <property type="entry name" value="Bac_rhamnosid"/>
    <property type="match status" value="1"/>
</dbReference>
<organism evidence="8 9">
    <name type="scientific">Cohnella cellulosilytica</name>
    <dbReference type="NCBI Taxonomy" id="986710"/>
    <lineage>
        <taxon>Bacteria</taxon>
        <taxon>Bacillati</taxon>
        <taxon>Bacillota</taxon>
        <taxon>Bacilli</taxon>
        <taxon>Bacillales</taxon>
        <taxon>Paenibacillaceae</taxon>
        <taxon>Cohnella</taxon>
    </lineage>
</organism>
<dbReference type="SUPFAM" id="SSF48208">
    <property type="entry name" value="Six-hairpin glycosidases"/>
    <property type="match status" value="1"/>
</dbReference>
<feature type="domain" description="Alpha-L-rhamnosidase C-terminal" evidence="7">
    <location>
        <begin position="807"/>
        <end position="873"/>
    </location>
</feature>
<dbReference type="Pfam" id="PF17390">
    <property type="entry name" value="Bac_rhamnosid_C"/>
    <property type="match status" value="1"/>
</dbReference>
<accession>A0ABW2FKS4</accession>
<gene>
    <name evidence="8" type="ORF">ACFQMJ_35135</name>
</gene>
<dbReference type="Gene3D" id="1.50.10.10">
    <property type="match status" value="1"/>
</dbReference>
<dbReference type="InterPro" id="IPR013783">
    <property type="entry name" value="Ig-like_fold"/>
</dbReference>
<dbReference type="InterPro" id="IPR016007">
    <property type="entry name" value="Alpha_rhamnosid"/>
</dbReference>
<keyword evidence="9" id="KW-1185">Reference proteome</keyword>
<dbReference type="RefSeq" id="WP_378053483.1">
    <property type="nucleotide sequence ID" value="NZ_JBHMDN010000076.1"/>
</dbReference>
<dbReference type="InterPro" id="IPR035398">
    <property type="entry name" value="Bac_rhamnosid_C"/>
</dbReference>
<feature type="domain" description="Alpha-L-rhamnosidase six-hairpin glycosidase" evidence="6">
    <location>
        <begin position="435"/>
        <end position="799"/>
    </location>
</feature>
<dbReference type="Proteomes" id="UP001596378">
    <property type="component" value="Unassembled WGS sequence"/>
</dbReference>
<dbReference type="Gene3D" id="2.60.120.260">
    <property type="entry name" value="Galactose-binding domain-like"/>
    <property type="match status" value="2"/>
</dbReference>
<dbReference type="EC" id="3.2.1.40" evidence="2"/>
<feature type="domain" description="Alpha-L-rhamnosidase concanavalin-like" evidence="4">
    <location>
        <begin position="332"/>
        <end position="416"/>
    </location>
</feature>
<feature type="domain" description="Bacterial alpha-L-rhamnosidase N-terminal" evidence="5">
    <location>
        <begin position="154"/>
        <end position="321"/>
    </location>
</feature>
<keyword evidence="3 8" id="KW-0378">Hydrolase</keyword>